<dbReference type="InterPro" id="IPR026816">
    <property type="entry name" value="Flavodoxin_dom"/>
</dbReference>
<sequence>MSDVLVAYATRSGATAEIAEAIATELRACGLDTDVRAAGSVHDLDGYRAVVLGSALYLRRWRPDAVRFLRRHVAALSDRRVWLFHSGPCGRDRDAPQPEPAVVRRRRRSLDCDPPVTFGGKLDPATARGFFARRMATGELAGDFRDWTRIRAWARGIAAELGARVDR</sequence>
<comment type="caution">
    <text evidence="2">The sequence shown here is derived from an EMBL/GenBank/DDBJ whole genome shotgun (WGS) entry which is preliminary data.</text>
</comment>
<dbReference type="InterPro" id="IPR052200">
    <property type="entry name" value="Protoporphyrinogen_IX_DH"/>
</dbReference>
<dbReference type="InterPro" id="IPR008254">
    <property type="entry name" value="Flavodoxin/NO_synth"/>
</dbReference>
<dbReference type="SUPFAM" id="SSF52218">
    <property type="entry name" value="Flavoproteins"/>
    <property type="match status" value="1"/>
</dbReference>
<dbReference type="EMBL" id="JAAXLA010000054">
    <property type="protein sequence ID" value="NMI00336.1"/>
    <property type="molecule type" value="Genomic_DNA"/>
</dbReference>
<protein>
    <submittedName>
        <fullName evidence="2">Flavodoxin</fullName>
    </submittedName>
</protein>
<accession>A0ABX1SGY7</accession>
<dbReference type="Pfam" id="PF12724">
    <property type="entry name" value="Flavodoxin_5"/>
    <property type="match status" value="1"/>
</dbReference>
<reference evidence="2 3" key="1">
    <citation type="submission" date="2020-04" db="EMBL/GenBank/DDBJ databases">
        <authorList>
            <person name="Klaysubun C."/>
            <person name="Duangmal K."/>
            <person name="Lipun K."/>
        </authorList>
    </citation>
    <scope>NUCLEOTIDE SEQUENCE [LARGE SCALE GENOMIC DNA]</scope>
    <source>
        <strain evidence="2 3">K10HN5</strain>
    </source>
</reference>
<evidence type="ECO:0000259" key="1">
    <source>
        <dbReference type="PROSITE" id="PS50902"/>
    </source>
</evidence>
<dbReference type="RefSeq" id="WP_169383812.1">
    <property type="nucleotide sequence ID" value="NZ_JAAXLA010000054.1"/>
</dbReference>
<evidence type="ECO:0000313" key="3">
    <source>
        <dbReference type="Proteomes" id="UP000820669"/>
    </source>
</evidence>
<proteinExistence type="predicted"/>
<dbReference type="InterPro" id="IPR029039">
    <property type="entry name" value="Flavoprotein-like_sf"/>
</dbReference>
<gene>
    <name evidence="2" type="ORF">HF526_23920</name>
</gene>
<dbReference type="PANTHER" id="PTHR38030:SF2">
    <property type="entry name" value="PROTOPORPHYRINOGEN IX DEHYDROGENASE [QUINONE]"/>
    <property type="match status" value="1"/>
</dbReference>
<feature type="domain" description="Flavodoxin-like" evidence="1">
    <location>
        <begin position="4"/>
        <end position="158"/>
    </location>
</feature>
<organism evidence="2 3">
    <name type="scientific">Pseudonocardia acidicola</name>
    <dbReference type="NCBI Taxonomy" id="2724939"/>
    <lineage>
        <taxon>Bacteria</taxon>
        <taxon>Bacillati</taxon>
        <taxon>Actinomycetota</taxon>
        <taxon>Actinomycetes</taxon>
        <taxon>Pseudonocardiales</taxon>
        <taxon>Pseudonocardiaceae</taxon>
        <taxon>Pseudonocardia</taxon>
    </lineage>
</organism>
<dbReference type="Proteomes" id="UP000820669">
    <property type="component" value="Unassembled WGS sequence"/>
</dbReference>
<evidence type="ECO:0000313" key="2">
    <source>
        <dbReference type="EMBL" id="NMI00336.1"/>
    </source>
</evidence>
<dbReference type="PANTHER" id="PTHR38030">
    <property type="entry name" value="PROTOPORPHYRINOGEN IX DEHYDROGENASE [MENAQUINONE]"/>
    <property type="match status" value="1"/>
</dbReference>
<keyword evidence="3" id="KW-1185">Reference proteome</keyword>
<name>A0ABX1SGY7_9PSEU</name>
<dbReference type="PROSITE" id="PS50902">
    <property type="entry name" value="FLAVODOXIN_LIKE"/>
    <property type="match status" value="1"/>
</dbReference>
<dbReference type="Gene3D" id="3.40.50.360">
    <property type="match status" value="1"/>
</dbReference>